<dbReference type="InterPro" id="IPR021739">
    <property type="entry name" value="SaV-like"/>
</dbReference>
<evidence type="ECO:0000313" key="1">
    <source>
        <dbReference type="EMBL" id="RSX44672.1"/>
    </source>
</evidence>
<dbReference type="Proteomes" id="UP000288052">
    <property type="component" value="Unassembled WGS sequence"/>
</dbReference>
<sequence>MTDNVNHPAHYESNGPFECIELAHYYDFCVGNAIKYVWRHMDKGKPFEDLSKALWYVSWELDCTGDPLIRQPPLTDDKLFMLADTDFAHMREFWEALIIHNLPNMRAAIERRAVALTGVGRLERFQPGSKPLGHGHVSAQTQGKKLFMLRRQSTPPVIVGEAMRARGFDWENNTILLIEQGIRRIYLDEAIALLETYGYCKANMFAAINFILKESVTNECKQ</sequence>
<evidence type="ECO:0000313" key="2">
    <source>
        <dbReference type="Proteomes" id="UP000288052"/>
    </source>
</evidence>
<accession>A0A430F4E1</accession>
<protein>
    <recommendedName>
        <fullName evidence="3">DUF3310 domain-containing protein</fullName>
    </recommendedName>
</protein>
<comment type="caution">
    <text evidence="1">The sequence shown here is derived from an EMBL/GenBank/DDBJ whole genome shotgun (WGS) entry which is preliminary data.</text>
</comment>
<dbReference type="OrthoDB" id="1684418at2"/>
<dbReference type="Pfam" id="PF11753">
    <property type="entry name" value="DUF3310"/>
    <property type="match status" value="1"/>
</dbReference>
<name>A0A430F4E1_9BIFI</name>
<organism evidence="1 2">
    <name type="scientific">Bifidobacterium castoris</name>
    <dbReference type="NCBI Taxonomy" id="2306972"/>
    <lineage>
        <taxon>Bacteria</taxon>
        <taxon>Bacillati</taxon>
        <taxon>Actinomycetota</taxon>
        <taxon>Actinomycetes</taxon>
        <taxon>Bifidobacteriales</taxon>
        <taxon>Bifidobacteriaceae</taxon>
        <taxon>Bifidobacterium</taxon>
    </lineage>
</organism>
<evidence type="ECO:0008006" key="3">
    <source>
        <dbReference type="Google" id="ProtNLM"/>
    </source>
</evidence>
<dbReference type="AlphaFoldDB" id="A0A430F4E1"/>
<reference evidence="1 2" key="1">
    <citation type="submission" date="2018-09" db="EMBL/GenBank/DDBJ databases">
        <title>Characterization of the phylogenetic diversity of five novel species belonging to the genus Bifidobacterium.</title>
        <authorList>
            <person name="Lugli G.A."/>
            <person name="Duranti S."/>
            <person name="Milani C."/>
        </authorList>
    </citation>
    <scope>NUCLEOTIDE SEQUENCE [LARGE SCALE GENOMIC DNA]</scope>
    <source>
        <strain evidence="1 2">2020B</strain>
    </source>
</reference>
<keyword evidence="2" id="KW-1185">Reference proteome</keyword>
<proteinExistence type="predicted"/>
<dbReference type="EMBL" id="QXGI01000012">
    <property type="protein sequence ID" value="RSX44672.1"/>
    <property type="molecule type" value="Genomic_DNA"/>
</dbReference>
<dbReference type="RefSeq" id="WP_126032917.1">
    <property type="nucleotide sequence ID" value="NZ_QXGI01000012.1"/>
</dbReference>
<gene>
    <name evidence="1" type="ORF">D2E22_1958</name>
</gene>